<reference evidence="2 3" key="1">
    <citation type="journal article" date="2012" name="Genet. Mol. Biol.">
        <title>Analysis of 16S rRNA and mxaF genes revealing insights into Methylobacterium niche-specific plant association.</title>
        <authorList>
            <person name="Dourado M.N."/>
            <person name="Andreote F.D."/>
            <person name="Dini-Andreote F."/>
            <person name="Conti R."/>
            <person name="Araujo J.M."/>
            <person name="Araujo W.L."/>
        </authorList>
    </citation>
    <scope>NUCLEOTIDE SEQUENCE [LARGE SCALE GENOMIC DNA]</scope>
    <source>
        <strain evidence="2 3">SR1.6/4</strain>
    </source>
</reference>
<evidence type="ECO:0000313" key="3">
    <source>
        <dbReference type="Proteomes" id="UP001349262"/>
    </source>
</evidence>
<dbReference type="InterPro" id="IPR010879">
    <property type="entry name" value="DUF1508"/>
</dbReference>
<proteinExistence type="predicted"/>
<dbReference type="SUPFAM" id="SSF160113">
    <property type="entry name" value="YegP-like"/>
    <property type="match status" value="1"/>
</dbReference>
<comment type="caution">
    <text evidence="2">The sequence shown here is derived from an EMBL/GenBank/DDBJ whole genome shotgun (WGS) entry which is preliminary data.</text>
</comment>
<name>A0ABU7TDQ8_9HYPH</name>
<sequence length="62" mass="7117">MSAQTYPCYKQKKDNKGQWYWVYYTKNGEEIARSSESYVNKSDCEHGIKLTKASGSDPICTV</sequence>
<feature type="domain" description="DUF1508" evidence="1">
    <location>
        <begin position="14"/>
        <end position="55"/>
    </location>
</feature>
<evidence type="ECO:0000259" key="1">
    <source>
        <dbReference type="Pfam" id="PF07411"/>
    </source>
</evidence>
<dbReference type="Proteomes" id="UP001349262">
    <property type="component" value="Unassembled WGS sequence"/>
</dbReference>
<dbReference type="InterPro" id="IPR036913">
    <property type="entry name" value="YegP-like_sf"/>
</dbReference>
<dbReference type="Pfam" id="PF07411">
    <property type="entry name" value="DUF1508"/>
    <property type="match status" value="1"/>
</dbReference>
<protein>
    <recommendedName>
        <fullName evidence="1">DUF1508 domain-containing protein</fullName>
    </recommendedName>
</protein>
<dbReference type="Gene3D" id="3.30.160.160">
    <property type="entry name" value="YegP-like"/>
    <property type="match status" value="1"/>
</dbReference>
<evidence type="ECO:0000313" key="2">
    <source>
        <dbReference type="EMBL" id="MEE7458686.1"/>
    </source>
</evidence>
<gene>
    <name evidence="2" type="ORF">MRSR164_18470</name>
</gene>
<organism evidence="2 3">
    <name type="scientific">Methylobacterium radiotolerans</name>
    <dbReference type="NCBI Taxonomy" id="31998"/>
    <lineage>
        <taxon>Bacteria</taxon>
        <taxon>Pseudomonadati</taxon>
        <taxon>Pseudomonadota</taxon>
        <taxon>Alphaproteobacteria</taxon>
        <taxon>Hyphomicrobiales</taxon>
        <taxon>Methylobacteriaceae</taxon>
        <taxon>Methylobacterium</taxon>
    </lineage>
</organism>
<accession>A0ABU7TDQ8</accession>
<dbReference type="EMBL" id="MLBY01000005">
    <property type="protein sequence ID" value="MEE7458686.1"/>
    <property type="molecule type" value="Genomic_DNA"/>
</dbReference>
<keyword evidence="3" id="KW-1185">Reference proteome</keyword>